<name>A0A221KFY4_VITFI</name>
<dbReference type="InterPro" id="IPR036866">
    <property type="entry name" value="RibonucZ/Hydroxyglut_hydro"/>
</dbReference>
<dbReference type="CDD" id="cd16295">
    <property type="entry name" value="TTHA0252-CPSF-like_MBL-fold"/>
    <property type="match status" value="1"/>
</dbReference>
<evidence type="ECO:0000313" key="5">
    <source>
        <dbReference type="Proteomes" id="UP000199729"/>
    </source>
</evidence>
<dbReference type="PANTHER" id="PTHR11203">
    <property type="entry name" value="CLEAVAGE AND POLYADENYLATION SPECIFICITY FACTOR FAMILY MEMBER"/>
    <property type="match status" value="1"/>
</dbReference>
<feature type="domain" description="Beta-Casp" evidence="3">
    <location>
        <begin position="248"/>
        <end position="372"/>
    </location>
</feature>
<dbReference type="InterPro" id="IPR022712">
    <property type="entry name" value="Beta_Casp"/>
</dbReference>
<feature type="domain" description="Metallo-beta-lactamase" evidence="2">
    <location>
        <begin position="14"/>
        <end position="236"/>
    </location>
</feature>
<dbReference type="GO" id="GO:0004521">
    <property type="term" value="F:RNA endonuclease activity"/>
    <property type="evidence" value="ECO:0007669"/>
    <property type="project" value="TreeGrafter"/>
</dbReference>
<evidence type="ECO:0000313" key="4">
    <source>
        <dbReference type="EMBL" id="ASM77885.1"/>
    </source>
</evidence>
<keyword evidence="1 4" id="KW-0378">Hydrolase</keyword>
<dbReference type="InterPro" id="IPR011108">
    <property type="entry name" value="RMMBL"/>
</dbReference>
<dbReference type="KEGG" id="vff:VITFI_CDS2107"/>
<keyword evidence="5" id="KW-1185">Reference proteome</keyword>
<evidence type="ECO:0000256" key="1">
    <source>
        <dbReference type="ARBA" id="ARBA00022801"/>
    </source>
</evidence>
<gene>
    <name evidence="4" type="ORF">VITFI_CDS2107</name>
</gene>
<dbReference type="AlphaFoldDB" id="A0A221KFY4"/>
<proteinExistence type="predicted"/>
<reference evidence="4 5" key="1">
    <citation type="submission" date="2017-07" db="EMBL/GenBank/DDBJ databases">
        <title>Complete Genome Sequence of the cosmetic ferment Vitreoscilla filiformis (ATCC15551).</title>
        <authorList>
            <person name="Contreras S."/>
            <person name="Sagory-Zalkind P."/>
            <person name="Blanquart H."/>
            <person name="Iltis A."/>
            <person name="Morand S.C."/>
        </authorList>
    </citation>
    <scope>NUCLEOTIDE SEQUENCE [LARGE SCALE GENOMIC DNA]</scope>
    <source>
        <strain evidence="4 5">ATCC 15551</strain>
    </source>
</reference>
<dbReference type="GO" id="GO:0016787">
    <property type="term" value="F:hydrolase activity"/>
    <property type="evidence" value="ECO:0007669"/>
    <property type="project" value="UniProtKB-KW"/>
</dbReference>
<protein>
    <submittedName>
        <fullName evidence="4">MBL fold hydrolase</fullName>
    </submittedName>
</protein>
<sequence>MMQIDFLGAADCVTGSRHLVDWAGQRVLLDAGLFQGFKVLRERNWQAPTFEPRSLAAVVLSHAHLDHCGWLPVLVRHGYRGPIYTSPATRDLAEVVLLDAAHLQEEDARRANRHGFSQHERAKPLFTQADARRAVSQMEPVGHGKQRDLGNGLMLDLIPAGHLLGASCVRLQHDGQTLVFSGDLGRSADLLMPPPEPVMHADVLLVESTYGNRLHLNEDSIARLADIVRDTIAGGGSVLLPAFAVGRAQALLLVIQRLKARGELPRHLPVFLDSPMAIEATALYRQHRRLLRVPQREMANLCDGVQLIATPAQSQRLQRSQMSARMPAVIISSSGMATGGRVLNHLKTLGPDARHHIVFAGFQVGGSRGARLVAGERDIKIHGEFVPIRAQVTHLEGFSGHADANELMDWLRHFQRPPRQTFVIHGEPAASDALRQRIARELGWAVRVPPQGGRFTP</sequence>
<dbReference type="Pfam" id="PF07521">
    <property type="entry name" value="RMMBL"/>
    <property type="match status" value="1"/>
</dbReference>
<dbReference type="Gene3D" id="3.60.15.10">
    <property type="entry name" value="Ribonuclease Z/Hydroxyacylglutathione hydrolase-like"/>
    <property type="match status" value="1"/>
</dbReference>
<dbReference type="SUPFAM" id="SSF56281">
    <property type="entry name" value="Metallo-hydrolase/oxidoreductase"/>
    <property type="match status" value="1"/>
</dbReference>
<organism evidence="4 5">
    <name type="scientific">Vitreoscilla filiformis</name>
    <dbReference type="NCBI Taxonomy" id="63"/>
    <lineage>
        <taxon>Bacteria</taxon>
        <taxon>Pseudomonadati</taxon>
        <taxon>Pseudomonadota</taxon>
        <taxon>Betaproteobacteria</taxon>
        <taxon>Neisseriales</taxon>
        <taxon>Neisseriaceae</taxon>
        <taxon>Vitreoscilla</taxon>
    </lineage>
</organism>
<dbReference type="SMART" id="SM01027">
    <property type="entry name" value="Beta-Casp"/>
    <property type="match status" value="1"/>
</dbReference>
<dbReference type="Gene3D" id="3.40.50.10890">
    <property type="match status" value="1"/>
</dbReference>
<dbReference type="Proteomes" id="UP000199729">
    <property type="component" value="Chromosome"/>
</dbReference>
<dbReference type="Pfam" id="PF10996">
    <property type="entry name" value="Beta-Casp"/>
    <property type="match status" value="1"/>
</dbReference>
<dbReference type="InterPro" id="IPR001279">
    <property type="entry name" value="Metallo-B-lactamas"/>
</dbReference>
<dbReference type="InterPro" id="IPR050698">
    <property type="entry name" value="MBL"/>
</dbReference>
<dbReference type="EMBL" id="CP022423">
    <property type="protein sequence ID" value="ASM77885.1"/>
    <property type="molecule type" value="Genomic_DNA"/>
</dbReference>
<dbReference type="SMART" id="SM00849">
    <property type="entry name" value="Lactamase_B"/>
    <property type="match status" value="1"/>
</dbReference>
<dbReference type="PANTHER" id="PTHR11203:SF37">
    <property type="entry name" value="INTEGRATOR COMPLEX SUBUNIT 11"/>
    <property type="match status" value="1"/>
</dbReference>
<evidence type="ECO:0000259" key="3">
    <source>
        <dbReference type="SMART" id="SM01027"/>
    </source>
</evidence>
<dbReference type="RefSeq" id="WP_232476576.1">
    <property type="nucleotide sequence ID" value="NZ_CP022423.1"/>
</dbReference>
<evidence type="ECO:0000259" key="2">
    <source>
        <dbReference type="SMART" id="SM00849"/>
    </source>
</evidence>
<dbReference type="Pfam" id="PF00753">
    <property type="entry name" value="Lactamase_B"/>
    <property type="match status" value="1"/>
</dbReference>
<accession>A0A221KFY4</accession>